<dbReference type="PANTHER" id="PTHR43617:SF31">
    <property type="entry name" value="MYCOTHIOL ACETYLTRANSFERASE"/>
    <property type="match status" value="1"/>
</dbReference>
<feature type="binding site" evidence="4">
    <location>
        <position position="231"/>
    </location>
    <ligand>
        <name>1D-myo-inositol 2-(L-cysteinylamino)-2-deoxy-alpha-D-glucopyranoside</name>
        <dbReference type="ChEBI" id="CHEBI:58887"/>
    </ligand>
</feature>
<dbReference type="PROSITE" id="PS51186">
    <property type="entry name" value="GNAT"/>
    <property type="match status" value="2"/>
</dbReference>
<dbReference type="NCBIfam" id="TIGR03448">
    <property type="entry name" value="mycothiol_MshD"/>
    <property type="match status" value="1"/>
</dbReference>
<dbReference type="RefSeq" id="WP_163772605.1">
    <property type="nucleotide sequence ID" value="NZ_JAAGXA010000008.1"/>
</dbReference>
<dbReference type="EC" id="2.3.1.189" evidence="4"/>
<feature type="binding site" evidence="4">
    <location>
        <begin position="253"/>
        <end position="255"/>
    </location>
    <ligand>
        <name>acetyl-CoA</name>
        <dbReference type="ChEBI" id="CHEBI:57288"/>
        <label>2</label>
    </ligand>
</feature>
<keyword evidence="3 4" id="KW-0012">Acyltransferase</keyword>
<feature type="binding site" evidence="4">
    <location>
        <begin position="260"/>
        <end position="266"/>
    </location>
    <ligand>
        <name>acetyl-CoA</name>
        <dbReference type="ChEBI" id="CHEBI:57288"/>
        <label>2</label>
    </ligand>
</feature>
<dbReference type="Pfam" id="PF00583">
    <property type="entry name" value="Acetyltransf_1"/>
    <property type="match status" value="2"/>
</dbReference>
<feature type="binding site" evidence="4">
    <location>
        <position position="287"/>
    </location>
    <ligand>
        <name>1D-myo-inositol 2-(L-cysteinylamino)-2-deoxy-alpha-D-glucopyranoside</name>
        <dbReference type="ChEBI" id="CHEBI:58887"/>
    </ligand>
</feature>
<evidence type="ECO:0000256" key="4">
    <source>
        <dbReference type="HAMAP-Rule" id="MF_01698"/>
    </source>
</evidence>
<feature type="domain" description="N-acetyltransferase" evidence="5">
    <location>
        <begin position="13"/>
        <end position="153"/>
    </location>
</feature>
<dbReference type="GO" id="GO:0035447">
    <property type="term" value="F:mycothiol synthase activity"/>
    <property type="evidence" value="ECO:0007669"/>
    <property type="project" value="UniProtKB-UniRule"/>
</dbReference>
<evidence type="ECO:0000259" key="5">
    <source>
        <dbReference type="PROSITE" id="PS51186"/>
    </source>
</evidence>
<keyword evidence="7" id="KW-1185">Reference proteome</keyword>
<feature type="binding site" evidence="4">
    <location>
        <position position="249"/>
    </location>
    <ligand>
        <name>1D-myo-inositol 2-(L-cysteinylamino)-2-deoxy-alpha-D-glucopyranoside</name>
        <dbReference type="ChEBI" id="CHEBI:58887"/>
    </ligand>
</feature>
<dbReference type="SUPFAM" id="SSF55729">
    <property type="entry name" value="Acyl-CoA N-acyltransferases (Nat)"/>
    <property type="match status" value="2"/>
</dbReference>
<reference evidence="6 7" key="1">
    <citation type="journal article" date="2014" name="Int. J. Syst. Evol. Microbiol.">
        <title>Nocardioides zeae sp. nov., isolated from the stem of Zea mays.</title>
        <authorList>
            <person name="Glaeser S.P."/>
            <person name="McInroy J.A."/>
            <person name="Busse H.J."/>
            <person name="Kampfer P."/>
        </authorList>
    </citation>
    <scope>NUCLEOTIDE SEQUENCE [LARGE SCALE GENOMIC DNA]</scope>
    <source>
        <strain evidence="6 7">JCM 30728</strain>
    </source>
</reference>
<dbReference type="HAMAP" id="MF_01698">
    <property type="entry name" value="MshD"/>
    <property type="match status" value="1"/>
</dbReference>
<evidence type="ECO:0000256" key="2">
    <source>
        <dbReference type="ARBA" id="ARBA00022737"/>
    </source>
</evidence>
<comment type="subunit">
    <text evidence="4">Monomer.</text>
</comment>
<dbReference type="InterPro" id="IPR000182">
    <property type="entry name" value="GNAT_dom"/>
</dbReference>
<dbReference type="AlphaFoldDB" id="A0A6P0HK21"/>
<comment type="catalytic activity">
    <reaction evidence="4">
        <text>1D-myo-inositol 2-(L-cysteinylamino)-2-deoxy-alpha-D-glucopyranoside + acetyl-CoA = mycothiol + CoA + H(+)</text>
        <dbReference type="Rhea" id="RHEA:26172"/>
        <dbReference type="ChEBI" id="CHEBI:15378"/>
        <dbReference type="ChEBI" id="CHEBI:16768"/>
        <dbReference type="ChEBI" id="CHEBI:57287"/>
        <dbReference type="ChEBI" id="CHEBI:57288"/>
        <dbReference type="ChEBI" id="CHEBI:58887"/>
        <dbReference type="EC" id="2.3.1.189"/>
    </reaction>
</comment>
<feature type="binding site" evidence="4">
    <location>
        <position position="190"/>
    </location>
    <ligand>
        <name>1D-myo-inositol 2-(L-cysteinylamino)-2-deoxy-alpha-D-glucopyranoside</name>
        <dbReference type="ChEBI" id="CHEBI:58887"/>
    </ligand>
</feature>
<protein>
    <recommendedName>
        <fullName evidence="4">Mycothiol acetyltransferase</fullName>
        <shortName evidence="4">MSH acetyltransferase</shortName>
        <ecNumber evidence="4">2.3.1.189</ecNumber>
    </recommendedName>
    <alternativeName>
        <fullName evidence="4">Mycothiol synthase</fullName>
    </alternativeName>
</protein>
<evidence type="ECO:0000256" key="1">
    <source>
        <dbReference type="ARBA" id="ARBA00022679"/>
    </source>
</evidence>
<feature type="binding site" evidence="4">
    <location>
        <position position="44"/>
    </location>
    <ligand>
        <name>1D-myo-inositol 2-(L-cysteinylamino)-2-deoxy-alpha-D-glucopyranoside</name>
        <dbReference type="ChEBI" id="CHEBI:58887"/>
    </ligand>
</feature>
<dbReference type="InterPro" id="IPR017813">
    <property type="entry name" value="Mycothiol_AcTrfase"/>
</dbReference>
<comment type="similarity">
    <text evidence="4">Belongs to the acetyltransferase family. MshD subfamily.</text>
</comment>
<dbReference type="PIRSF" id="PIRSF021524">
    <property type="entry name" value="MSH_acetyltransferase"/>
    <property type="match status" value="1"/>
</dbReference>
<dbReference type="PANTHER" id="PTHR43617">
    <property type="entry name" value="L-AMINO ACID N-ACETYLTRANSFERASE"/>
    <property type="match status" value="1"/>
</dbReference>
<evidence type="ECO:0000256" key="3">
    <source>
        <dbReference type="ARBA" id="ARBA00023315"/>
    </source>
</evidence>
<evidence type="ECO:0000313" key="7">
    <source>
        <dbReference type="Proteomes" id="UP000468687"/>
    </source>
</evidence>
<keyword evidence="2 4" id="KW-0677">Repeat</keyword>
<dbReference type="EMBL" id="JAAGXA010000008">
    <property type="protein sequence ID" value="NEN79052.1"/>
    <property type="molecule type" value="Genomic_DNA"/>
</dbReference>
<dbReference type="GO" id="GO:0008999">
    <property type="term" value="F:protein-N-terminal-alanine acetyltransferase activity"/>
    <property type="evidence" value="ECO:0007669"/>
    <property type="project" value="TreeGrafter"/>
</dbReference>
<keyword evidence="1 4" id="KW-0808">Transferase</keyword>
<name>A0A6P0HK21_9ACTN</name>
<comment type="function">
    <text evidence="4">Catalyzes the transfer of acetyl from acetyl-CoA to desacetylmycothiol (Cys-GlcN-Ins) to form mycothiol.</text>
</comment>
<feature type="binding site" evidence="4">
    <location>
        <begin position="91"/>
        <end position="93"/>
    </location>
    <ligand>
        <name>acetyl-CoA</name>
        <dbReference type="ChEBI" id="CHEBI:57288"/>
        <label>1</label>
    </ligand>
</feature>
<dbReference type="InterPro" id="IPR050276">
    <property type="entry name" value="MshD_Acetyltransferase"/>
</dbReference>
<sequence length="320" mass="33878">MVETRDTTTFTVREVDDLDSRARDEVVGVDADVRAAFGGGALDEAGQRHLEHRGLEGARLWVAAATGPDGRGRPGGFALLRDTGAEHDLTLAVRPAVAGHGVGTALAEAALADAPAGRVVAWRHTTDEHADRLADRLGFAVVRELLVMERPATGLPPVAERDDVRIRTYTPDDRDDLLRINAAAFARHPEQGAMDERDLAERMAQDWYDPAGLLVAEDAATGAVLGFHWTKTARRPGDGGPVGDGADGEVYVVGVAPEAQGRGLGTLLTLAGLHHLASWGVQRIELYVEGDNAGARAVYAGLGFAVVATHVQYAREAPTA</sequence>
<evidence type="ECO:0000313" key="6">
    <source>
        <dbReference type="EMBL" id="NEN79052.1"/>
    </source>
</evidence>
<dbReference type="Proteomes" id="UP000468687">
    <property type="component" value="Unassembled WGS sequence"/>
</dbReference>
<organism evidence="6 7">
    <name type="scientific">Nocardioides zeae</name>
    <dbReference type="NCBI Taxonomy" id="1457234"/>
    <lineage>
        <taxon>Bacteria</taxon>
        <taxon>Bacillati</taxon>
        <taxon>Actinomycetota</taxon>
        <taxon>Actinomycetes</taxon>
        <taxon>Propionibacteriales</taxon>
        <taxon>Nocardioidaceae</taxon>
        <taxon>Nocardioides</taxon>
    </lineage>
</organism>
<comment type="caution">
    <text evidence="6">The sequence shown here is derived from an EMBL/GenBank/DDBJ whole genome shotgun (WGS) entry which is preliminary data.</text>
</comment>
<gene>
    <name evidence="4 6" type="primary">mshD</name>
    <name evidence="6" type="ORF">G3T38_12265</name>
</gene>
<accession>A0A6P0HK21</accession>
<dbReference type="GO" id="GO:0010125">
    <property type="term" value="P:mycothiol biosynthetic process"/>
    <property type="evidence" value="ECO:0007669"/>
    <property type="project" value="UniProtKB-UniRule"/>
</dbReference>
<feature type="domain" description="N-acetyltransferase" evidence="5">
    <location>
        <begin position="164"/>
        <end position="320"/>
    </location>
</feature>
<comment type="caution">
    <text evidence="4">Lacks conserved residue(s) required for the propagation of feature annotation.</text>
</comment>
<dbReference type="Gene3D" id="3.40.630.30">
    <property type="match status" value="1"/>
</dbReference>
<proteinExistence type="inferred from homology"/>
<dbReference type="InterPro" id="IPR016181">
    <property type="entry name" value="Acyl_CoA_acyltransferase"/>
</dbReference>